<proteinExistence type="predicted"/>
<dbReference type="Gene3D" id="3.40.50.720">
    <property type="entry name" value="NAD(P)-binding Rossmann-like Domain"/>
    <property type="match status" value="1"/>
</dbReference>
<feature type="domain" description="NAD-dependent epimerase/dehydratase" evidence="1">
    <location>
        <begin position="8"/>
        <end position="214"/>
    </location>
</feature>
<dbReference type="AlphaFoldDB" id="A0A1G6KSP1"/>
<dbReference type="EMBL" id="FMYH01000002">
    <property type="protein sequence ID" value="SDC34119.1"/>
    <property type="molecule type" value="Genomic_DNA"/>
</dbReference>
<name>A0A1G6KSP1_9MICO</name>
<accession>A0A1G6KSP1</accession>
<gene>
    <name evidence="2" type="ORF">SAMN05216410_1678</name>
</gene>
<dbReference type="PANTHER" id="PTHR48079:SF6">
    <property type="entry name" value="NAD(P)-BINDING DOMAIN-CONTAINING PROTEIN-RELATED"/>
    <property type="match status" value="1"/>
</dbReference>
<dbReference type="OrthoDB" id="8205493at2"/>
<reference evidence="2 3" key="1">
    <citation type="submission" date="2016-09" db="EMBL/GenBank/DDBJ databases">
        <authorList>
            <person name="Capua I."/>
            <person name="De Benedictis P."/>
            <person name="Joannis T."/>
            <person name="Lombin L.H."/>
            <person name="Cattoli G."/>
        </authorList>
    </citation>
    <scope>NUCLEOTIDE SEQUENCE [LARGE SCALE GENOMIC DNA]</scope>
    <source>
        <strain evidence="2 3">ISLP-3</strain>
    </source>
</reference>
<sequence>MTVHVIIGKGPIGSTTAELLLARGEEVRMVSRSGAPDATSRRSLHDVEHVAADASDAASLTRATVGADVVYNCVNPAYHRWATDWPPISNALLSAAQAHDAVLVTAANLYVYGPTFGPMTEQSPLASKDTKGQVRAQMWLEAKRRHDAGQVRITEVRASDYIGPRALISSHVGERLLEPLLAGKTIRPIGSADQPHTWTYLPDLARALLAAGETEAAWGQAWHGPSPQARTFREVACGFAREAGMAEPRISPVPLWAVAALGTVQPMLREVARIGYQFTEPFVMESATAEQVLAVTPSSWDTITTDTLAWWNARAM</sequence>
<dbReference type="PANTHER" id="PTHR48079">
    <property type="entry name" value="PROTEIN YEEZ"/>
    <property type="match status" value="1"/>
</dbReference>
<dbReference type="InterPro" id="IPR001509">
    <property type="entry name" value="Epimerase_deHydtase"/>
</dbReference>
<dbReference type="SUPFAM" id="SSF51735">
    <property type="entry name" value="NAD(P)-binding Rossmann-fold domains"/>
    <property type="match status" value="1"/>
</dbReference>
<evidence type="ECO:0000313" key="2">
    <source>
        <dbReference type="EMBL" id="SDC34119.1"/>
    </source>
</evidence>
<dbReference type="GO" id="GO:0004029">
    <property type="term" value="F:aldehyde dehydrogenase (NAD+) activity"/>
    <property type="evidence" value="ECO:0007669"/>
    <property type="project" value="TreeGrafter"/>
</dbReference>
<evidence type="ECO:0000313" key="3">
    <source>
        <dbReference type="Proteomes" id="UP000199039"/>
    </source>
</evidence>
<dbReference type="InterPro" id="IPR051783">
    <property type="entry name" value="NAD(P)-dependent_oxidoreduct"/>
</dbReference>
<organism evidence="2 3">
    <name type="scientific">Sanguibacter gelidistatuariae</name>
    <dbReference type="NCBI Taxonomy" id="1814289"/>
    <lineage>
        <taxon>Bacteria</taxon>
        <taxon>Bacillati</taxon>
        <taxon>Actinomycetota</taxon>
        <taxon>Actinomycetes</taxon>
        <taxon>Micrococcales</taxon>
        <taxon>Sanguibacteraceae</taxon>
        <taxon>Sanguibacter</taxon>
    </lineage>
</organism>
<keyword evidence="3" id="KW-1185">Reference proteome</keyword>
<evidence type="ECO:0000259" key="1">
    <source>
        <dbReference type="Pfam" id="PF01370"/>
    </source>
</evidence>
<dbReference type="Proteomes" id="UP000199039">
    <property type="component" value="Unassembled WGS sequence"/>
</dbReference>
<protein>
    <submittedName>
        <fullName evidence="2">Nucleoside-diphosphate-sugar epimerase</fullName>
    </submittedName>
</protein>
<dbReference type="STRING" id="1814289.SAMN05216410_1678"/>
<dbReference type="Pfam" id="PF01370">
    <property type="entry name" value="Epimerase"/>
    <property type="match status" value="1"/>
</dbReference>
<dbReference type="RefSeq" id="WP_093182305.1">
    <property type="nucleotide sequence ID" value="NZ_FMYH01000002.1"/>
</dbReference>
<dbReference type="GO" id="GO:0005737">
    <property type="term" value="C:cytoplasm"/>
    <property type="evidence" value="ECO:0007669"/>
    <property type="project" value="TreeGrafter"/>
</dbReference>
<dbReference type="InterPro" id="IPR036291">
    <property type="entry name" value="NAD(P)-bd_dom_sf"/>
</dbReference>